<dbReference type="InterPro" id="IPR011990">
    <property type="entry name" value="TPR-like_helical_dom_sf"/>
</dbReference>
<dbReference type="Gene3D" id="1.25.40.10">
    <property type="entry name" value="Tetratricopeptide repeat domain"/>
    <property type="match status" value="1"/>
</dbReference>
<dbReference type="KEGG" id="psua:FLK61_27935"/>
<dbReference type="EMBL" id="CP041372">
    <property type="protein sequence ID" value="QKS70584.1"/>
    <property type="molecule type" value="Genomic_DNA"/>
</dbReference>
<evidence type="ECO:0000313" key="2">
    <source>
        <dbReference type="EMBL" id="QKS70584.1"/>
    </source>
</evidence>
<name>A0A859FDC9_9BACI</name>
<feature type="coiled-coil region" evidence="1">
    <location>
        <begin position="671"/>
        <end position="698"/>
    </location>
</feature>
<dbReference type="Proteomes" id="UP000318138">
    <property type="component" value="Chromosome"/>
</dbReference>
<sequence length="728" mass="85490">MTISFVNKTYYQSILSDEENMNPVQSLGKLLHAAQQDGEAELSQIRFAQGEMYYHQLDLETAIYKWQNVTNELSGWAQKNIGDTYYDLRLTEDAKQTYKAIESEDDVLSVEVALQLLSIYAEESNKEQVYHYTSRALAINPDYPNVTDLAKTVYEDYEDWPKAIDLALSEGERTNETDWYRYLLRYVEAGYTAGFTPEYFESAMKHVYTLDRDLFIQLIAALTKTYRNKDTYLYWVGTLNTIFATIELDTTMDWELLAALHHDIYLDLTSGAYLEREIEPILPYLVQHWEELAIRSGSGQTLSTAARVAWQDTYPDLKNETMVEQKEDAALAVEEMLKLLEDVVIWSEDAQVDETVLIKLREDLSQLPGVGAQFVTSSDLTFDRVKWLEALRRNANDAEGEKARQMARELSSTIQRFLQRLLNQQVAAEGGLEQQITFFNEMLTKLRGLKTSVEDLREEKKESVIETYQRMKDMQKEQLMEAIPRIIKDTESLLDDEDRSIRTIHEELNDEMNNRIYEFANVQLLPVFKQSLERWTQNVEAEFKDTQQYFDEMNESFNNQFNEERLKLHLDAQLFADWKRDLRRMVNRAEFQDENIMNRLEPKQLLLRNVGKLFGDMQQNRQFLIKQYRSYIQNDSFEEVAESISHKLFFEFDLFEKAIKSDVDAAFTDLIDHIDDLIASYEEALEQTEIELQELREHPEKFYDPLKIFDLRQKQCAHLLGDRQDVME</sequence>
<protein>
    <recommendedName>
        <fullName evidence="4">Tetratricopeptide repeat protein</fullName>
    </recommendedName>
</protein>
<evidence type="ECO:0000256" key="1">
    <source>
        <dbReference type="SAM" id="Coils"/>
    </source>
</evidence>
<dbReference type="SUPFAM" id="SSF81901">
    <property type="entry name" value="HCP-like"/>
    <property type="match status" value="1"/>
</dbReference>
<dbReference type="RefSeq" id="WP_176008618.1">
    <property type="nucleotide sequence ID" value="NZ_CP041372.2"/>
</dbReference>
<evidence type="ECO:0008006" key="4">
    <source>
        <dbReference type="Google" id="ProtNLM"/>
    </source>
</evidence>
<accession>A0A859FDC9</accession>
<keyword evidence="3" id="KW-1185">Reference proteome</keyword>
<gene>
    <name evidence="2" type="ORF">FLK61_27935</name>
</gene>
<evidence type="ECO:0000313" key="3">
    <source>
        <dbReference type="Proteomes" id="UP000318138"/>
    </source>
</evidence>
<dbReference type="AlphaFoldDB" id="A0A859FDC9"/>
<feature type="coiled-coil region" evidence="1">
    <location>
        <begin position="439"/>
        <end position="466"/>
    </location>
</feature>
<proteinExistence type="predicted"/>
<reference evidence="3" key="1">
    <citation type="submission" date="2019-07" db="EMBL/GenBank/DDBJ databases">
        <title>Bacillus alkalisoli sp. nov. isolated from saline soil.</title>
        <authorList>
            <person name="Sun J.-Q."/>
            <person name="Xu L."/>
        </authorList>
    </citation>
    <scope>NUCLEOTIDE SEQUENCE [LARGE SCALE GENOMIC DNA]</scope>
    <source>
        <strain evidence="3">M4U3P1</strain>
    </source>
</reference>
<organism evidence="2 3">
    <name type="scientific">Paenalkalicoccus suaedae</name>
    <dbReference type="NCBI Taxonomy" id="2592382"/>
    <lineage>
        <taxon>Bacteria</taxon>
        <taxon>Bacillati</taxon>
        <taxon>Bacillota</taxon>
        <taxon>Bacilli</taxon>
        <taxon>Bacillales</taxon>
        <taxon>Bacillaceae</taxon>
        <taxon>Paenalkalicoccus</taxon>
    </lineage>
</organism>
<keyword evidence="1" id="KW-0175">Coiled coil</keyword>